<evidence type="ECO:0000259" key="4">
    <source>
        <dbReference type="Pfam" id="PF13490"/>
    </source>
</evidence>
<keyword evidence="3" id="KW-0472">Membrane</keyword>
<evidence type="ECO:0000259" key="5">
    <source>
        <dbReference type="Pfam" id="PF14257"/>
    </source>
</evidence>
<protein>
    <submittedName>
        <fullName evidence="6">DUF4349 domain-containing protein</fullName>
    </submittedName>
</protein>
<feature type="transmembrane region" description="Helical" evidence="3">
    <location>
        <begin position="82"/>
        <end position="104"/>
    </location>
</feature>
<name>A0A9D1IEV1_9FIRM</name>
<comment type="caution">
    <text evidence="6">The sequence shown here is derived from an EMBL/GenBank/DDBJ whole genome shotgun (WGS) entry which is preliminary data.</text>
</comment>
<evidence type="ECO:0000256" key="3">
    <source>
        <dbReference type="SAM" id="Phobius"/>
    </source>
</evidence>
<evidence type="ECO:0000256" key="2">
    <source>
        <dbReference type="SAM" id="MobiDB-lite"/>
    </source>
</evidence>
<dbReference type="AlphaFoldDB" id="A0A9D1IEV1"/>
<feature type="domain" description="Putative zinc-finger" evidence="4">
    <location>
        <begin position="3"/>
        <end position="36"/>
    </location>
</feature>
<proteinExistence type="predicted"/>
<organism evidence="6 7">
    <name type="scientific">Candidatus Pullichristensenella excrementigallinarum</name>
    <dbReference type="NCBI Taxonomy" id="2840907"/>
    <lineage>
        <taxon>Bacteria</taxon>
        <taxon>Bacillati</taxon>
        <taxon>Bacillota</taxon>
        <taxon>Clostridia</taxon>
        <taxon>Candidatus Pullichristensenella</taxon>
    </lineage>
</organism>
<evidence type="ECO:0000313" key="7">
    <source>
        <dbReference type="Proteomes" id="UP000824072"/>
    </source>
</evidence>
<dbReference type="EMBL" id="DVMU01000189">
    <property type="protein sequence ID" value="HIU34604.1"/>
    <property type="molecule type" value="Genomic_DNA"/>
</dbReference>
<dbReference type="Pfam" id="PF14257">
    <property type="entry name" value="DUF4349"/>
    <property type="match status" value="1"/>
</dbReference>
<evidence type="ECO:0000313" key="6">
    <source>
        <dbReference type="EMBL" id="HIU34604.1"/>
    </source>
</evidence>
<evidence type="ECO:0000256" key="1">
    <source>
        <dbReference type="SAM" id="Coils"/>
    </source>
</evidence>
<dbReference type="Proteomes" id="UP000824072">
    <property type="component" value="Unassembled WGS sequence"/>
</dbReference>
<feature type="domain" description="DUF4349" evidence="5">
    <location>
        <begin position="206"/>
        <end position="412"/>
    </location>
</feature>
<keyword evidence="1" id="KW-0175">Coiled coil</keyword>
<dbReference type="Pfam" id="PF13490">
    <property type="entry name" value="zf-HC2"/>
    <property type="match status" value="1"/>
</dbReference>
<feature type="region of interest" description="Disordered" evidence="2">
    <location>
        <begin position="165"/>
        <end position="199"/>
    </location>
</feature>
<keyword evidence="3" id="KW-0812">Transmembrane</keyword>
<feature type="transmembrane region" description="Helical" evidence="3">
    <location>
        <begin position="400"/>
        <end position="421"/>
    </location>
</feature>
<feature type="coiled-coil region" evidence="1">
    <location>
        <begin position="298"/>
        <end position="341"/>
    </location>
</feature>
<reference evidence="6" key="1">
    <citation type="submission" date="2020-10" db="EMBL/GenBank/DDBJ databases">
        <authorList>
            <person name="Gilroy R."/>
        </authorList>
    </citation>
    <scope>NUCLEOTIDE SEQUENCE</scope>
    <source>
        <strain evidence="6">ChiHcec3-11533</strain>
    </source>
</reference>
<dbReference type="InterPro" id="IPR025645">
    <property type="entry name" value="DUF4349"/>
</dbReference>
<keyword evidence="3" id="KW-1133">Transmembrane helix</keyword>
<reference evidence="6" key="2">
    <citation type="journal article" date="2021" name="PeerJ">
        <title>Extensive microbial diversity within the chicken gut microbiome revealed by metagenomics and culture.</title>
        <authorList>
            <person name="Gilroy R."/>
            <person name="Ravi A."/>
            <person name="Getino M."/>
            <person name="Pursley I."/>
            <person name="Horton D.L."/>
            <person name="Alikhan N.F."/>
            <person name="Baker D."/>
            <person name="Gharbi K."/>
            <person name="Hall N."/>
            <person name="Watson M."/>
            <person name="Adriaenssens E.M."/>
            <person name="Foster-Nyarko E."/>
            <person name="Jarju S."/>
            <person name="Secka A."/>
            <person name="Antonio M."/>
            <person name="Oren A."/>
            <person name="Chaudhuri R.R."/>
            <person name="La Ragione R."/>
            <person name="Hildebrand F."/>
            <person name="Pallen M.J."/>
        </authorList>
    </citation>
    <scope>NUCLEOTIDE SEQUENCE</scope>
    <source>
        <strain evidence="6">ChiHcec3-11533</strain>
    </source>
</reference>
<accession>A0A9D1IEV1</accession>
<sequence length="427" mass="46540">MDCREFLERLDALIDCEADAADRQKMLEHAKQCASCSRELRMAQAIRETMLEMDQGIVPPLTAQAAWRKAVKAEAGKRSRRGMYRALCGLAAAFVVLVGTTAVFRQTGVLDFETETGAGPMRTSGTVSQIEYYGRRPSYDQEVAVGRAAVVESDGEETTVQPIVGDGARSVPQTTGAEPETTGMASSPEGADALETEDTQAADRERLMVRSATREMYSEDFDSARSAIEDLVEEYDASFVSNALDTQGGVRKAVMAIDVPMEDLENFLQAVDYVGQVTYSEVRSEDISDNYYDAQGRLETLSAEKERLTELIASADSSEEMETLKAQLEDVYQQMDVLEGKIRGFDAQMRYARVDVTLIEGSPEVVPVGTTSGEIQQGFSRSMQSLGDFFGDMAVSLAVIAPYAGLALALAVCIGIVVVLVKRRKHG</sequence>
<gene>
    <name evidence="6" type="ORF">IAB02_08575</name>
</gene>
<dbReference type="InterPro" id="IPR027383">
    <property type="entry name" value="Znf_put"/>
</dbReference>